<proteinExistence type="predicted"/>
<dbReference type="KEGG" id="goe:100903308"/>
<sequence>MGIESPTETSESTAKEDLREFFENNIQRLENGRYMVSLPFKDNIRFLGDNENIARGSLKRFLFKNRNKSELIAAVDREMENYLKCGYAEPAAPKKPDELVHYLPILPVVKQSSAQSTPKVRVIKDAGARREDEAALNDVLHGGANLLPDVIKVLLRFRQDEIAVTCDIEKAFLQYRIHPDHRTFLRYFWPQGISKNPQAPISSFALVSDRDPRVQQAF</sequence>
<evidence type="ECO:0000313" key="1">
    <source>
        <dbReference type="Proteomes" id="UP000694867"/>
    </source>
</evidence>
<dbReference type="PANTHER" id="PTHR47331:SF1">
    <property type="entry name" value="GAG-LIKE PROTEIN"/>
    <property type="match status" value="1"/>
</dbReference>
<organism evidence="1 2">
    <name type="scientific">Galendromus occidentalis</name>
    <name type="common">western predatory mite</name>
    <dbReference type="NCBI Taxonomy" id="34638"/>
    <lineage>
        <taxon>Eukaryota</taxon>
        <taxon>Metazoa</taxon>
        <taxon>Ecdysozoa</taxon>
        <taxon>Arthropoda</taxon>
        <taxon>Chelicerata</taxon>
        <taxon>Arachnida</taxon>
        <taxon>Acari</taxon>
        <taxon>Parasitiformes</taxon>
        <taxon>Mesostigmata</taxon>
        <taxon>Gamasina</taxon>
        <taxon>Phytoseioidea</taxon>
        <taxon>Phytoseiidae</taxon>
        <taxon>Typhlodrominae</taxon>
        <taxon>Galendromus</taxon>
    </lineage>
</organism>
<dbReference type="GO" id="GO:0071897">
    <property type="term" value="P:DNA biosynthetic process"/>
    <property type="evidence" value="ECO:0007669"/>
    <property type="project" value="UniProtKB-ARBA"/>
</dbReference>
<dbReference type="Proteomes" id="UP000694867">
    <property type="component" value="Unplaced"/>
</dbReference>
<reference evidence="2" key="1">
    <citation type="submission" date="2025-08" db="UniProtKB">
        <authorList>
            <consortium name="RefSeq"/>
        </authorList>
    </citation>
    <scope>IDENTIFICATION</scope>
</reference>
<dbReference type="PANTHER" id="PTHR47331">
    <property type="entry name" value="PHD-TYPE DOMAIN-CONTAINING PROTEIN"/>
    <property type="match status" value="1"/>
</dbReference>
<keyword evidence="1" id="KW-1185">Reference proteome</keyword>
<gene>
    <name evidence="2" type="primary">LOC100903308</name>
</gene>
<evidence type="ECO:0000313" key="2">
    <source>
        <dbReference type="RefSeq" id="XP_003741893.1"/>
    </source>
</evidence>
<protein>
    <submittedName>
        <fullName evidence="2">Uncharacterized protein LOC100903308</fullName>
    </submittedName>
</protein>
<accession>A0AAJ6VXK5</accession>
<dbReference type="RefSeq" id="XP_003741893.1">
    <property type="nucleotide sequence ID" value="XM_003741845.1"/>
</dbReference>
<dbReference type="SUPFAM" id="SSF56672">
    <property type="entry name" value="DNA/RNA polymerases"/>
    <property type="match status" value="1"/>
</dbReference>
<dbReference type="AlphaFoldDB" id="A0AAJ6VXK5"/>
<dbReference type="InterPro" id="IPR043502">
    <property type="entry name" value="DNA/RNA_pol_sf"/>
</dbReference>
<name>A0AAJ6VXK5_9ACAR</name>
<dbReference type="GeneID" id="100903308"/>